<evidence type="ECO:0000313" key="4">
    <source>
        <dbReference type="EMBL" id="EFO64462.1"/>
    </source>
</evidence>
<evidence type="ECO:0000256" key="3">
    <source>
        <dbReference type="SAM" id="SignalP"/>
    </source>
</evidence>
<feature type="transmembrane region" description="Helical" evidence="2">
    <location>
        <begin position="1004"/>
        <end position="1027"/>
    </location>
</feature>
<dbReference type="VEuPathDB" id="GiardiaDB:GLP15_1378"/>
<dbReference type="Proteomes" id="UP000008974">
    <property type="component" value="Unassembled WGS sequence"/>
</dbReference>
<reference evidence="4 5" key="1">
    <citation type="journal article" date="2010" name="BMC Genomics">
        <title>Genome analysis and comparative genomics of a Giardia intestinalis assemblage E isolate.</title>
        <authorList>
            <person name="Jerlstrom-Hultqvist J."/>
            <person name="Franzen O."/>
            <person name="Ankarklev J."/>
            <person name="Xu F."/>
            <person name="Nohynkova E."/>
            <person name="Andersson J.O."/>
            <person name="Svard S.G."/>
            <person name="Andersson B."/>
        </authorList>
    </citation>
    <scope>NUCLEOTIDE SEQUENCE [LARGE SCALE GENOMIC DNA]</scope>
    <source>
        <strain evidence="4 5">P15</strain>
    </source>
</reference>
<feature type="region of interest" description="Disordered" evidence="1">
    <location>
        <begin position="1047"/>
        <end position="1070"/>
    </location>
</feature>
<dbReference type="OMA" id="MIRSTFY"/>
<keyword evidence="2" id="KW-0472">Membrane</keyword>
<dbReference type="AlphaFoldDB" id="E1EZA9"/>
<name>E1EZA9_GIAIA</name>
<organism evidence="4 5">
    <name type="scientific">Giardia intestinalis (strain P15)</name>
    <name type="common">Giardia lamblia</name>
    <dbReference type="NCBI Taxonomy" id="658858"/>
    <lineage>
        <taxon>Eukaryota</taxon>
        <taxon>Metamonada</taxon>
        <taxon>Diplomonadida</taxon>
        <taxon>Hexamitidae</taxon>
        <taxon>Giardiinae</taxon>
        <taxon>Giardia</taxon>
    </lineage>
</organism>
<keyword evidence="2" id="KW-0812">Transmembrane</keyword>
<feature type="chain" id="PRO_5003145058" evidence="3">
    <location>
        <begin position="21"/>
        <end position="1070"/>
    </location>
</feature>
<keyword evidence="3" id="KW-0732">Signal</keyword>
<accession>E1EZA9</accession>
<keyword evidence="2" id="KW-1133">Transmembrane helix</keyword>
<dbReference type="STRING" id="658858.E1EZA9"/>
<evidence type="ECO:0000256" key="2">
    <source>
        <dbReference type="SAM" id="Phobius"/>
    </source>
</evidence>
<sequence>MHTVIYGLLVLLATITTALCDLHTAISVVEDIKQISCSDDAKCSAELALPPGIVACSNGKCHQKCSHQGTCIYPAGQKCTNGHCTMGCSNSQGCSSGQQCITSGPAGGVCGWSCTGTCAGQTSCGIDGICRKTCTADTDCLDGSICRDESCFRTCTESKECLSEGMLHCWNGVCRQKCAQATDCPSGYMCSLAGDCEKICHFNADCNVISGEACLNGHCRDGCKSDAECSSSQTCSTPGSSSKGSCIWKCTSDCPTDQVCGADGVCRNQCSKCQDKEECLYGSCFKTCASDADCTETPKLSCIGFHCMAVCVSDVDCTGGRLCSFEGACNYQCKSVTCPHPALCALDGVCRFKTETCQDGYAKNPGDRFCYLTCDSENSDSPCDPMRTGTSNKPLDPSVFESNANYNPQQLAAQATSPLNQVSMTCASGMLCKAGCIIDSDCPLLSVCDQETHRCVRRADAPTLAEIKGCWREDVSLQASYGNLSFTLNVSPRNTAECRAAFSTTAIVRLNLSDYEDTIVQTLSNFSLTNTNGIRLACNPSSLQSCKLAMITSTSASVSIESATHIMSTVISDIVLDKYDYNTCFVSKGSSIQYIKSLEESTTQLCARLSWNQACPYLSSNQIVKSTLIVHFNNKSTSRDDKYSLPVEAISPSKLTYCASLDESDTTLANRINSYFDVVWLTGTLSLQLIIDKVEAGIDVELSSLRTTYMEDCMQEFSAVISPVSIFTVMKGYSIINNHLCSIPSATKQIVLTTVVRDESTSDFIVLERPFPSFSYTSTVSVPFVCGTGYHKTVHLDSCHSFFANISTDTLEKLNGYMRIAFYDSIDTSGNGMIRSTFYYTTYSLGCYNGTIVIVEPTVLSLQLKESGVKDCSIPTSEQAAIWQGASLVNVTSTHLNETGAFIYTITAEIYTNSSMLLSMGKLTKQGAFSRDTDVLKFSCETDWVPGLGTEYAGMSCQRVLAELWRKKELALVGLTIDGVTNTSIHSGFIPSTTIQSQDYSTTYIITFSFAAVFAVALNTIAIVLWIRLNRDVKALNLMIRNQHRKEKQHSSMAKSTMLGSGEGFNSPTC</sequence>
<evidence type="ECO:0000313" key="5">
    <source>
        <dbReference type="Proteomes" id="UP000008974"/>
    </source>
</evidence>
<feature type="compositionally biased region" description="Polar residues" evidence="1">
    <location>
        <begin position="1051"/>
        <end position="1070"/>
    </location>
</feature>
<comment type="caution">
    <text evidence="4">The sequence shown here is derived from an EMBL/GenBank/DDBJ whole genome shotgun (WGS) entry which is preliminary data.</text>
</comment>
<feature type="signal peptide" evidence="3">
    <location>
        <begin position="1"/>
        <end position="20"/>
    </location>
</feature>
<proteinExistence type="predicted"/>
<dbReference type="OrthoDB" id="4405280at2759"/>
<evidence type="ECO:0000256" key="1">
    <source>
        <dbReference type="SAM" id="MobiDB-lite"/>
    </source>
</evidence>
<protein>
    <submittedName>
        <fullName evidence="4">Uncharacterized protein</fullName>
    </submittedName>
</protein>
<gene>
    <name evidence="4" type="ORF">GLP15_1378</name>
</gene>
<dbReference type="EMBL" id="ACVC01000095">
    <property type="protein sequence ID" value="EFO64462.1"/>
    <property type="molecule type" value="Genomic_DNA"/>
</dbReference>